<evidence type="ECO:0000259" key="1">
    <source>
        <dbReference type="PROSITE" id="PS50987"/>
    </source>
</evidence>
<reference evidence="2 3" key="1">
    <citation type="journal article" date="2013" name="Genome Announc.">
        <title>Genome Sequence of Thalassolituus oleivorans MIL-1 (DSM 14913T).</title>
        <authorList>
            <person name="Golyshin P.N."/>
            <person name="Werner J."/>
            <person name="Chernikova T.N."/>
            <person name="Tran H."/>
            <person name="Ferrer M."/>
            <person name="Yakimov M.M."/>
            <person name="Teeling H."/>
            <person name="Golyshina O.V."/>
        </authorList>
    </citation>
    <scope>NUCLEOTIDE SEQUENCE [LARGE SCALE GENOMIC DNA]</scope>
    <source>
        <strain evidence="2 3">MIL-1</strain>
    </source>
</reference>
<dbReference type="Proteomes" id="UP000011866">
    <property type="component" value="Chromosome"/>
</dbReference>
<accession>M5E703</accession>
<organism evidence="2 3">
    <name type="scientific">Thalassolituus oleivorans MIL-1</name>
    <dbReference type="NCBI Taxonomy" id="1298593"/>
    <lineage>
        <taxon>Bacteria</taxon>
        <taxon>Pseudomonadati</taxon>
        <taxon>Pseudomonadota</taxon>
        <taxon>Gammaproteobacteria</taxon>
        <taxon>Oceanospirillales</taxon>
        <taxon>Oceanospirillaceae</taxon>
        <taxon>Thalassolituus</taxon>
    </lineage>
</organism>
<dbReference type="InterPro" id="IPR011991">
    <property type="entry name" value="ArsR-like_HTH"/>
</dbReference>
<gene>
    <name evidence="2" type="ORF">TOL_2839</name>
</gene>
<name>M5E703_9GAMM</name>
<dbReference type="SMART" id="SM00418">
    <property type="entry name" value="HTH_ARSR"/>
    <property type="match status" value="1"/>
</dbReference>
<dbReference type="InterPro" id="IPR036388">
    <property type="entry name" value="WH-like_DNA-bd_sf"/>
</dbReference>
<dbReference type="InterPro" id="IPR001845">
    <property type="entry name" value="HTH_ArsR_DNA-bd_dom"/>
</dbReference>
<dbReference type="PATRIC" id="fig|1298593.3.peg.2742"/>
<dbReference type="SUPFAM" id="SSF46785">
    <property type="entry name" value="Winged helix' DNA-binding domain"/>
    <property type="match status" value="1"/>
</dbReference>
<dbReference type="GO" id="GO:0003700">
    <property type="term" value="F:DNA-binding transcription factor activity"/>
    <property type="evidence" value="ECO:0007669"/>
    <property type="project" value="InterPro"/>
</dbReference>
<dbReference type="PROSITE" id="PS50987">
    <property type="entry name" value="HTH_ARSR_2"/>
    <property type="match status" value="1"/>
</dbReference>
<proteinExistence type="predicted"/>
<dbReference type="eggNOG" id="COG0640">
    <property type="taxonomic scope" value="Bacteria"/>
</dbReference>
<evidence type="ECO:0000313" key="3">
    <source>
        <dbReference type="Proteomes" id="UP000011866"/>
    </source>
</evidence>
<dbReference type="KEGG" id="tol:TOL_2839"/>
<feature type="domain" description="HTH arsR-type" evidence="1">
    <location>
        <begin position="12"/>
        <end position="114"/>
    </location>
</feature>
<sequence length="114" mass="12725">MTTSINTQSDGANSLTTEALCNAFKALSNANRLQMYREIVRMQRHDVGPDDDAGCVLYDFINSLNIGAPTISHHVKELVNANLIRVERNGKFLTCYLNEPMRQALTGFFSDISE</sequence>
<dbReference type="AlphaFoldDB" id="M5E703"/>
<dbReference type="STRING" id="187493.CN03_04225"/>
<dbReference type="GeneID" id="79177589"/>
<dbReference type="EMBL" id="HF680312">
    <property type="protein sequence ID" value="CCU73235.1"/>
    <property type="molecule type" value="Genomic_DNA"/>
</dbReference>
<dbReference type="Gene3D" id="1.10.10.10">
    <property type="entry name" value="Winged helix-like DNA-binding domain superfamily/Winged helix DNA-binding domain"/>
    <property type="match status" value="1"/>
</dbReference>
<dbReference type="RefSeq" id="WP_015487945.1">
    <property type="nucleotide sequence ID" value="NC_020888.1"/>
</dbReference>
<evidence type="ECO:0000313" key="2">
    <source>
        <dbReference type="EMBL" id="CCU73235.1"/>
    </source>
</evidence>
<protein>
    <submittedName>
        <fullName evidence="2">Transcriptional regulator, ArsR family</fullName>
    </submittedName>
</protein>
<dbReference type="InterPro" id="IPR036390">
    <property type="entry name" value="WH_DNA-bd_sf"/>
</dbReference>
<keyword evidence="3" id="KW-1185">Reference proteome</keyword>
<dbReference type="CDD" id="cd00090">
    <property type="entry name" value="HTH_ARSR"/>
    <property type="match status" value="1"/>
</dbReference>
<dbReference type="HOGENOM" id="CLU_097806_3_2_6"/>